<feature type="region of interest" description="Disordered" evidence="1">
    <location>
        <begin position="19"/>
        <end position="41"/>
    </location>
</feature>
<dbReference type="EMBL" id="VRLW01000001">
    <property type="protein sequence ID" value="KAA1257570.1"/>
    <property type="molecule type" value="Genomic_DNA"/>
</dbReference>
<name>A0A5B1CD79_9BACT</name>
<proteinExistence type="predicted"/>
<feature type="compositionally biased region" description="Gly residues" evidence="1">
    <location>
        <begin position="22"/>
        <end position="36"/>
    </location>
</feature>
<accession>A0A5B1CD79</accession>
<evidence type="ECO:0000313" key="2">
    <source>
        <dbReference type="EMBL" id="KAA1257570.1"/>
    </source>
</evidence>
<keyword evidence="3" id="KW-1185">Reference proteome</keyword>
<reference evidence="2 3" key="1">
    <citation type="submission" date="2019-08" db="EMBL/GenBank/DDBJ databases">
        <title>Deep-cultivation of Planctomycetes and their phenomic and genomic characterization uncovers novel biology.</title>
        <authorList>
            <person name="Wiegand S."/>
            <person name="Jogler M."/>
            <person name="Boedeker C."/>
            <person name="Pinto D."/>
            <person name="Vollmers J."/>
            <person name="Rivas-Marin E."/>
            <person name="Kohn T."/>
            <person name="Peeters S.H."/>
            <person name="Heuer A."/>
            <person name="Rast P."/>
            <person name="Oberbeckmann S."/>
            <person name="Bunk B."/>
            <person name="Jeske O."/>
            <person name="Meyerdierks A."/>
            <person name="Storesund J.E."/>
            <person name="Kallscheuer N."/>
            <person name="Luecker S."/>
            <person name="Lage O.M."/>
            <person name="Pohl T."/>
            <person name="Merkel B.J."/>
            <person name="Hornburger P."/>
            <person name="Mueller R.-W."/>
            <person name="Bruemmer F."/>
            <person name="Labrenz M."/>
            <person name="Spormann A.M."/>
            <person name="Op Den Camp H."/>
            <person name="Overmann J."/>
            <person name="Amann R."/>
            <person name="Jetten M.S.M."/>
            <person name="Mascher T."/>
            <person name="Medema M.H."/>
            <person name="Devos D.P."/>
            <person name="Kaster A.-K."/>
            <person name="Ovreas L."/>
            <person name="Rohde M."/>
            <person name="Galperin M.Y."/>
            <person name="Jogler C."/>
        </authorList>
    </citation>
    <scope>NUCLEOTIDE SEQUENCE [LARGE SCALE GENOMIC DNA]</scope>
    <source>
        <strain evidence="2 3">LF1</strain>
    </source>
</reference>
<protein>
    <submittedName>
        <fullName evidence="2">Uncharacterized protein</fullName>
    </submittedName>
</protein>
<comment type="caution">
    <text evidence="2">The sequence shown here is derived from an EMBL/GenBank/DDBJ whole genome shotgun (WGS) entry which is preliminary data.</text>
</comment>
<sequence length="66" mass="6754">MFAGDGELWGGVRGVGFWPRRGTGGTKGAGSGGGRGAVEDARGGAWAGESLGLTRTLEVQVLFRPY</sequence>
<evidence type="ECO:0000256" key="1">
    <source>
        <dbReference type="SAM" id="MobiDB-lite"/>
    </source>
</evidence>
<dbReference type="AlphaFoldDB" id="A0A5B1CD79"/>
<gene>
    <name evidence="2" type="ORF">LF1_00570</name>
</gene>
<dbReference type="Proteomes" id="UP000322699">
    <property type="component" value="Unassembled WGS sequence"/>
</dbReference>
<evidence type="ECO:0000313" key="3">
    <source>
        <dbReference type="Proteomes" id="UP000322699"/>
    </source>
</evidence>
<organism evidence="2 3">
    <name type="scientific">Rubripirellula obstinata</name>
    <dbReference type="NCBI Taxonomy" id="406547"/>
    <lineage>
        <taxon>Bacteria</taxon>
        <taxon>Pseudomonadati</taxon>
        <taxon>Planctomycetota</taxon>
        <taxon>Planctomycetia</taxon>
        <taxon>Pirellulales</taxon>
        <taxon>Pirellulaceae</taxon>
        <taxon>Rubripirellula</taxon>
    </lineage>
</organism>